<sequence>MFPSYVDRSINRINLLAIAILFHTDFVETHQSHHITNLHVFGSSQSCQVVHLIHTSTQGTIEIKIAPAVVVKTKHFKIVHPVSEVTIL</sequence>
<evidence type="ECO:0000313" key="1">
    <source>
        <dbReference type="EMBL" id="MPM44307.1"/>
    </source>
</evidence>
<gene>
    <name evidence="1" type="ORF">SDC9_90985</name>
</gene>
<proteinExistence type="predicted"/>
<dbReference type="EMBL" id="VSSQ01010424">
    <property type="protein sequence ID" value="MPM44307.1"/>
    <property type="molecule type" value="Genomic_DNA"/>
</dbReference>
<reference evidence="1" key="1">
    <citation type="submission" date="2019-08" db="EMBL/GenBank/DDBJ databases">
        <authorList>
            <person name="Kucharzyk K."/>
            <person name="Murdoch R.W."/>
            <person name="Higgins S."/>
            <person name="Loffler F."/>
        </authorList>
    </citation>
    <scope>NUCLEOTIDE SEQUENCE</scope>
</reference>
<protein>
    <submittedName>
        <fullName evidence="1">Uncharacterized protein</fullName>
    </submittedName>
</protein>
<comment type="caution">
    <text evidence="1">The sequence shown here is derived from an EMBL/GenBank/DDBJ whole genome shotgun (WGS) entry which is preliminary data.</text>
</comment>
<name>A0A644ZU61_9ZZZZ</name>
<dbReference type="AlphaFoldDB" id="A0A644ZU61"/>
<accession>A0A644ZU61</accession>
<organism evidence="1">
    <name type="scientific">bioreactor metagenome</name>
    <dbReference type="NCBI Taxonomy" id="1076179"/>
    <lineage>
        <taxon>unclassified sequences</taxon>
        <taxon>metagenomes</taxon>
        <taxon>ecological metagenomes</taxon>
    </lineage>
</organism>